<accession>A0ABM8YNY3</accession>
<protein>
    <recommendedName>
        <fullName evidence="3">Preprotein translocase subunit SecA</fullName>
    </recommendedName>
</protein>
<reference evidence="1 2" key="1">
    <citation type="submission" date="2021-10" db="EMBL/GenBank/DDBJ databases">
        <authorList>
            <person name="Criscuolo A."/>
        </authorList>
    </citation>
    <scope>NUCLEOTIDE SEQUENCE [LARGE SCALE GENOMIC DNA]</scope>
    <source>
        <strain evidence="2">CIP 111883</strain>
    </source>
</reference>
<proteinExistence type="predicted"/>
<organism evidence="1 2">
    <name type="scientific">Sutcliffiella rhizosphaerae</name>
    <dbReference type="NCBI Taxonomy" id="2880967"/>
    <lineage>
        <taxon>Bacteria</taxon>
        <taxon>Bacillati</taxon>
        <taxon>Bacillota</taxon>
        <taxon>Bacilli</taxon>
        <taxon>Bacillales</taxon>
        <taxon>Bacillaceae</taxon>
        <taxon>Sutcliffiella</taxon>
    </lineage>
</organism>
<sequence length="71" mass="8437">MYYIHFLEEKNVLLSQFRKQIPVVDEELKIKGRKAKVLNVVNLNETHINVYVSLEKVVKKQLIDLSKKKKK</sequence>
<gene>
    <name evidence="1" type="ORF">BACCIP111883_02380</name>
</gene>
<evidence type="ECO:0000313" key="2">
    <source>
        <dbReference type="Proteomes" id="UP000789833"/>
    </source>
</evidence>
<evidence type="ECO:0008006" key="3">
    <source>
        <dbReference type="Google" id="ProtNLM"/>
    </source>
</evidence>
<dbReference type="RefSeq" id="WP_230501482.1">
    <property type="nucleotide sequence ID" value="NZ_CAKJTJ010000011.1"/>
</dbReference>
<dbReference type="Proteomes" id="UP000789833">
    <property type="component" value="Unassembled WGS sequence"/>
</dbReference>
<dbReference type="EMBL" id="CAKJTJ010000011">
    <property type="protein sequence ID" value="CAG9621607.1"/>
    <property type="molecule type" value="Genomic_DNA"/>
</dbReference>
<name>A0ABM8YNY3_9BACI</name>
<comment type="caution">
    <text evidence="1">The sequence shown here is derived from an EMBL/GenBank/DDBJ whole genome shotgun (WGS) entry which is preliminary data.</text>
</comment>
<keyword evidence="2" id="KW-1185">Reference proteome</keyword>
<evidence type="ECO:0000313" key="1">
    <source>
        <dbReference type="EMBL" id="CAG9621607.1"/>
    </source>
</evidence>